<feature type="transmembrane region" description="Helical" evidence="1">
    <location>
        <begin position="12"/>
        <end position="32"/>
    </location>
</feature>
<keyword evidence="1" id="KW-0472">Membrane</keyword>
<dbReference type="AlphaFoldDB" id="Q6ZP03"/>
<evidence type="ECO:0000313" key="2">
    <source>
        <dbReference type="EMBL" id="BAC85322.1"/>
    </source>
</evidence>
<dbReference type="EMBL" id="AK130290">
    <property type="protein sequence ID" value="BAC85322.1"/>
    <property type="molecule type" value="mRNA"/>
</dbReference>
<protein>
    <submittedName>
        <fullName evidence="2">cDNA FLJ26780 fis, clone PRS03837</fullName>
    </submittedName>
</protein>
<keyword evidence="1" id="KW-1133">Transmembrane helix</keyword>
<name>Q6ZP03_HUMAN</name>
<organism evidence="2">
    <name type="scientific">Homo sapiens</name>
    <name type="common">Human</name>
    <dbReference type="NCBI Taxonomy" id="9606"/>
    <lineage>
        <taxon>Eukaryota</taxon>
        <taxon>Metazoa</taxon>
        <taxon>Chordata</taxon>
        <taxon>Craniata</taxon>
        <taxon>Vertebrata</taxon>
        <taxon>Euteleostomi</taxon>
        <taxon>Mammalia</taxon>
        <taxon>Eutheria</taxon>
        <taxon>Euarchontoglires</taxon>
        <taxon>Primates</taxon>
        <taxon>Haplorrhini</taxon>
        <taxon>Catarrhini</taxon>
        <taxon>Hominidae</taxon>
        <taxon>Homo</taxon>
    </lineage>
</organism>
<feature type="transmembrane region" description="Helical" evidence="1">
    <location>
        <begin position="61"/>
        <end position="80"/>
    </location>
</feature>
<keyword evidence="1" id="KW-0812">Transmembrane</keyword>
<sequence length="142" mass="16631">MKYLKPMEEMRGISLCTCNLVFLNFLHINVILKSKMLQILTKVPMLPPLLNPLHRTLSPEVTSMVKLMFIISLACFYSYYREYREIFLQTISYSQKHVAFFNLEMRYAGDLSVDKCSSSGFIVNINYRRIPVYLPIFLLMGI</sequence>
<proteinExistence type="evidence at transcript level"/>
<reference evidence="2" key="1">
    <citation type="submission" date="2003-07" db="EMBL/GenBank/DDBJ databases">
        <title>NEDO human cDNA sequencing project.</title>
        <authorList>
            <person name="Ninomiya K."/>
            <person name="Wagatsuma M."/>
            <person name="Kanda K."/>
            <person name="Kondo H."/>
            <person name="Yokoi T."/>
            <person name="Kodaira H."/>
            <person name="Furuya T."/>
            <person name="Takahashi M."/>
            <person name="Kikkawa E."/>
            <person name="Omura Y."/>
            <person name="Abe K."/>
            <person name="Kamihara K."/>
            <person name="Katsuta N."/>
            <person name="Sato K."/>
            <person name="Tanikawa M."/>
            <person name="Yamazaki M."/>
            <person name="Suzuki Y."/>
            <person name="Hata H."/>
            <person name="Nakagawa K."/>
            <person name="Mizuno S."/>
            <person name="Morinaga M."/>
            <person name="Kawamura M."/>
            <person name="Sugiyama T."/>
            <person name="Irie R."/>
            <person name="Otsuki T."/>
            <person name="Sato H."/>
            <person name="Nishikawa T."/>
            <person name="Sugiyama A."/>
            <person name="Kawakami B."/>
            <person name="Nagai K."/>
            <person name="Isogai T."/>
            <person name="Sugano S."/>
        </authorList>
    </citation>
    <scope>NUCLEOTIDE SEQUENCE</scope>
    <source>
        <tissue evidence="2">Prostate</tissue>
    </source>
</reference>
<accession>Q6ZP03</accession>
<evidence type="ECO:0000256" key="1">
    <source>
        <dbReference type="SAM" id="Phobius"/>
    </source>
</evidence>